<keyword evidence="10" id="KW-0479">Metal-binding</keyword>
<dbReference type="InterPro" id="IPR006982">
    <property type="entry name" value="Glu_synth_centr_N"/>
</dbReference>
<keyword evidence="11" id="KW-0315">Glutamine amidotransferase</keyword>
<dbReference type="GO" id="GO:0019676">
    <property type="term" value="P:ammonia assimilation cycle"/>
    <property type="evidence" value="ECO:0007669"/>
    <property type="project" value="TreeGrafter"/>
</dbReference>
<comment type="cofactor">
    <cofactor evidence="1">
        <name>FMN</name>
        <dbReference type="ChEBI" id="CHEBI:58210"/>
    </cofactor>
</comment>
<dbReference type="InterPro" id="IPR050711">
    <property type="entry name" value="ET-N_metabolism_enzyme"/>
</dbReference>
<comment type="pathway">
    <text evidence="4">Energy metabolism; nitrogen metabolism.</text>
</comment>
<dbReference type="InterPro" id="IPR002489">
    <property type="entry name" value="Glu_synth_asu_C"/>
</dbReference>
<accession>A0A067KBU6</accession>
<evidence type="ECO:0000256" key="16">
    <source>
        <dbReference type="ARBA" id="ARBA00023291"/>
    </source>
</evidence>
<comment type="subcellular location">
    <subcellularLocation>
        <location evidence="3">Plastid</location>
        <location evidence="3">Chloroplast stroma</location>
    </subcellularLocation>
</comment>
<dbReference type="PANTHER" id="PTHR11938">
    <property type="entry name" value="FAD NADPH DEHYDROGENASE/OXIDOREDUCTASE"/>
    <property type="match status" value="1"/>
</dbReference>
<dbReference type="InterPro" id="IPR029055">
    <property type="entry name" value="Ntn_hydrolases_N"/>
</dbReference>
<dbReference type="Pfam" id="PF00310">
    <property type="entry name" value="GATase_2"/>
    <property type="match status" value="1"/>
</dbReference>
<evidence type="ECO:0000256" key="17">
    <source>
        <dbReference type="ARBA" id="ARBA00037928"/>
    </source>
</evidence>
<dbReference type="Gene3D" id="3.60.20.10">
    <property type="entry name" value="Glutamine Phosphoribosylpyrophosphate, subunit 1, domain 1"/>
    <property type="match status" value="1"/>
</dbReference>
<evidence type="ECO:0000256" key="11">
    <source>
        <dbReference type="ARBA" id="ARBA00022962"/>
    </source>
</evidence>
<dbReference type="OrthoDB" id="4327079at2759"/>
<evidence type="ECO:0000256" key="5">
    <source>
        <dbReference type="ARBA" id="ARBA00004909"/>
    </source>
</evidence>
<evidence type="ECO:0000256" key="9">
    <source>
        <dbReference type="ARBA" id="ARBA00022643"/>
    </source>
</evidence>
<reference evidence="20 21" key="1">
    <citation type="journal article" date="2014" name="PLoS ONE">
        <title>Global Analysis of Gene Expression Profiles in Physic Nut (Jatropha curcas L.) Seedlings Exposed to Salt Stress.</title>
        <authorList>
            <person name="Zhang L."/>
            <person name="Zhang C."/>
            <person name="Wu P."/>
            <person name="Chen Y."/>
            <person name="Li M."/>
            <person name="Jiang H."/>
            <person name="Wu G."/>
        </authorList>
    </citation>
    <scope>NUCLEOTIDE SEQUENCE [LARGE SCALE GENOMIC DNA]</scope>
    <source>
        <strain evidence="21">cv. GZQX0401</strain>
        <tissue evidence="20">Young leaves</tissue>
    </source>
</reference>
<dbReference type="SUPFAM" id="SSF69336">
    <property type="entry name" value="Alpha subunit of glutamate synthase, C-terminal domain"/>
    <property type="match status" value="1"/>
</dbReference>
<keyword evidence="13" id="KW-0408">Iron</keyword>
<evidence type="ECO:0000256" key="7">
    <source>
        <dbReference type="ARBA" id="ARBA00022605"/>
    </source>
</evidence>
<dbReference type="STRING" id="180498.A0A067KBU6"/>
<keyword evidence="14" id="KW-0411">Iron-sulfur</keyword>
<dbReference type="UniPathway" id="UPA00045"/>
<evidence type="ECO:0000259" key="19">
    <source>
        <dbReference type="PROSITE" id="PS51278"/>
    </source>
</evidence>
<dbReference type="GO" id="GO:0046872">
    <property type="term" value="F:metal ion binding"/>
    <property type="evidence" value="ECO:0007669"/>
    <property type="project" value="UniProtKB-KW"/>
</dbReference>
<evidence type="ECO:0000256" key="2">
    <source>
        <dbReference type="ARBA" id="ARBA00001927"/>
    </source>
</evidence>
<evidence type="ECO:0000256" key="18">
    <source>
        <dbReference type="ARBA" id="ARBA00039085"/>
    </source>
</evidence>
<comment type="cofactor">
    <cofactor evidence="2">
        <name>[3Fe-4S] cluster</name>
        <dbReference type="ChEBI" id="CHEBI:21137"/>
    </cofactor>
</comment>
<dbReference type="PANTHER" id="PTHR11938:SF133">
    <property type="entry name" value="GLUTAMATE SYNTHASE (NADH)"/>
    <property type="match status" value="1"/>
</dbReference>
<evidence type="ECO:0000256" key="8">
    <source>
        <dbReference type="ARBA" id="ARBA00022630"/>
    </source>
</evidence>
<evidence type="ECO:0000313" key="21">
    <source>
        <dbReference type="Proteomes" id="UP000027138"/>
    </source>
</evidence>
<evidence type="ECO:0000256" key="4">
    <source>
        <dbReference type="ARBA" id="ARBA00004802"/>
    </source>
</evidence>
<feature type="domain" description="Glutamine amidotransferase type-2" evidence="19">
    <location>
        <begin position="111"/>
        <end position="510"/>
    </location>
</feature>
<keyword evidence="8" id="KW-0285">Flavoprotein</keyword>
<name>A0A067KBU6_JATCU</name>
<gene>
    <name evidence="20" type="ORF">JCGZ_16658</name>
</gene>
<dbReference type="GO" id="GO:0016041">
    <property type="term" value="F:glutamate synthase (ferredoxin) activity"/>
    <property type="evidence" value="ECO:0007669"/>
    <property type="project" value="UniProtKB-EC"/>
</dbReference>
<keyword evidence="16" id="KW-0003">3Fe-4S</keyword>
<evidence type="ECO:0000256" key="13">
    <source>
        <dbReference type="ARBA" id="ARBA00023004"/>
    </source>
</evidence>
<evidence type="ECO:0000256" key="3">
    <source>
        <dbReference type="ARBA" id="ARBA00004470"/>
    </source>
</evidence>
<dbReference type="GO" id="GO:0006537">
    <property type="term" value="P:glutamate biosynthetic process"/>
    <property type="evidence" value="ECO:0007669"/>
    <property type="project" value="UniProtKB-KW"/>
</dbReference>
<dbReference type="GO" id="GO:0009570">
    <property type="term" value="C:chloroplast stroma"/>
    <property type="evidence" value="ECO:0007669"/>
    <property type="project" value="UniProtKB-SubCell"/>
</dbReference>
<dbReference type="Proteomes" id="UP000027138">
    <property type="component" value="Unassembled WGS sequence"/>
</dbReference>
<evidence type="ECO:0000256" key="1">
    <source>
        <dbReference type="ARBA" id="ARBA00001917"/>
    </source>
</evidence>
<dbReference type="SUPFAM" id="SSF51395">
    <property type="entry name" value="FMN-linked oxidoreductases"/>
    <property type="match status" value="1"/>
</dbReference>
<evidence type="ECO:0000313" key="20">
    <source>
        <dbReference type="EMBL" id="KDP29269.1"/>
    </source>
</evidence>
<dbReference type="PROSITE" id="PS51278">
    <property type="entry name" value="GATASE_TYPE_2"/>
    <property type="match status" value="1"/>
</dbReference>
<evidence type="ECO:0000256" key="15">
    <source>
        <dbReference type="ARBA" id="ARBA00023164"/>
    </source>
</evidence>
<dbReference type="InterPro" id="IPR036485">
    <property type="entry name" value="Glu_synth_asu_C_sf"/>
</dbReference>
<dbReference type="Pfam" id="PF01493">
    <property type="entry name" value="GXGXG"/>
    <property type="match status" value="1"/>
</dbReference>
<dbReference type="Pfam" id="PF04898">
    <property type="entry name" value="Glu_syn_central"/>
    <property type="match status" value="1"/>
</dbReference>
<evidence type="ECO:0000256" key="12">
    <source>
        <dbReference type="ARBA" id="ARBA00023002"/>
    </source>
</evidence>
<dbReference type="InterPro" id="IPR013785">
    <property type="entry name" value="Aldolase_TIM"/>
</dbReference>
<dbReference type="FunFam" id="2.160.20.60:FF:000003">
    <property type="entry name" value="Ferredoxin-dependent glutamate synthase, chloroplastic"/>
    <property type="match status" value="1"/>
</dbReference>
<comment type="pathway">
    <text evidence="5">Nitrogen metabolism.</text>
</comment>
<comment type="similarity">
    <text evidence="6">Belongs to the glutamate synthase family.</text>
</comment>
<keyword evidence="7" id="KW-0028">Amino-acid biosynthesis</keyword>
<evidence type="ECO:0000256" key="10">
    <source>
        <dbReference type="ARBA" id="ARBA00022723"/>
    </source>
</evidence>
<evidence type="ECO:0000256" key="6">
    <source>
        <dbReference type="ARBA" id="ARBA00009716"/>
    </source>
</evidence>
<comment type="pathway">
    <text evidence="17">Amino-acid biosynthesis; L-glutamate biosynthesis via GLT pathway; L-glutamate from 2-oxoglutarate and L-glutamine (ferredoxin route): step 1/1.</text>
</comment>
<dbReference type="NCBIfam" id="NF008730">
    <property type="entry name" value="PRK11750.1"/>
    <property type="match status" value="1"/>
</dbReference>
<dbReference type="EMBL" id="KK914761">
    <property type="protein sequence ID" value="KDP29269.1"/>
    <property type="molecule type" value="Genomic_DNA"/>
</dbReference>
<dbReference type="Pfam" id="PF01645">
    <property type="entry name" value="Glu_synthase"/>
    <property type="match status" value="1"/>
</dbReference>
<protein>
    <recommendedName>
        <fullName evidence="18">glutamate synthase (ferredoxin)</fullName>
        <ecNumber evidence="18">1.4.7.1</ecNumber>
    </recommendedName>
</protein>
<dbReference type="GO" id="GO:0051538">
    <property type="term" value="F:3 iron, 4 sulfur cluster binding"/>
    <property type="evidence" value="ECO:0007669"/>
    <property type="project" value="UniProtKB-KW"/>
</dbReference>
<dbReference type="Gene3D" id="2.160.20.60">
    <property type="entry name" value="Glutamate synthase, alpha subunit, C-terminal domain"/>
    <property type="match status" value="1"/>
</dbReference>
<dbReference type="CDD" id="cd00713">
    <property type="entry name" value="GltS"/>
    <property type="match status" value="1"/>
</dbReference>
<keyword evidence="15" id="KW-0314">Glutamate biosynthesis</keyword>
<evidence type="ECO:0000256" key="14">
    <source>
        <dbReference type="ARBA" id="ARBA00023014"/>
    </source>
</evidence>
<keyword evidence="9" id="KW-0288">FMN</keyword>
<dbReference type="Gene3D" id="3.20.20.70">
    <property type="entry name" value="Aldolase class I"/>
    <property type="match status" value="2"/>
</dbReference>
<organism evidence="20 21">
    <name type="scientific">Jatropha curcas</name>
    <name type="common">Barbados nut</name>
    <dbReference type="NCBI Taxonomy" id="180498"/>
    <lineage>
        <taxon>Eukaryota</taxon>
        <taxon>Viridiplantae</taxon>
        <taxon>Streptophyta</taxon>
        <taxon>Embryophyta</taxon>
        <taxon>Tracheophyta</taxon>
        <taxon>Spermatophyta</taxon>
        <taxon>Magnoliopsida</taxon>
        <taxon>eudicotyledons</taxon>
        <taxon>Gunneridae</taxon>
        <taxon>Pentapetalae</taxon>
        <taxon>rosids</taxon>
        <taxon>fabids</taxon>
        <taxon>Malpighiales</taxon>
        <taxon>Euphorbiaceae</taxon>
        <taxon>Crotonoideae</taxon>
        <taxon>Jatropheae</taxon>
        <taxon>Jatropha</taxon>
    </lineage>
</organism>
<keyword evidence="12" id="KW-0560">Oxidoreductase</keyword>
<dbReference type="InterPro" id="IPR017932">
    <property type="entry name" value="GATase_2_dom"/>
</dbReference>
<dbReference type="EC" id="1.4.7.1" evidence="18"/>
<dbReference type="FunFam" id="3.20.20.70:FF:000084">
    <property type="entry name" value="Ferredoxin-dependent glutamate synthase, chloroplastic"/>
    <property type="match status" value="1"/>
</dbReference>
<keyword evidence="21" id="KW-1185">Reference proteome</keyword>
<proteinExistence type="inferred from homology"/>
<dbReference type="FunFam" id="3.20.20.70:FF:000127">
    <property type="entry name" value="Ferredoxin-dependent glutamate synthase, chloroplastic"/>
    <property type="match status" value="1"/>
</dbReference>
<dbReference type="CDD" id="cd00982">
    <property type="entry name" value="gltB_C"/>
    <property type="match status" value="1"/>
</dbReference>
<sequence>MALQSSSVSPIPQLLFYSAKSPSSVLGSTNDNNSKNHLFVDFVGLYSKSRRSRRRIGVSSSFSIAPTSLSRFVSKKSSSVKAILGTQSVSPPDLEPKVANLDDIISERGACGVGFIANLENKASHAIVKDALTALGCMEHRGGCGADNDSGDGSGVMTSIPWDLFNNWADKQGIASFDRLHTGVGMVFLPRDDNFMKEAKKVIVNIFKQEGLEVLGWRPVPVNTSVVGYYAKETMPNIQQVFVRVIKEENVDDIEREFYICRKLIERAATSESWGNELYICSLSNQTIVYKGMLRSEVLGLFYSDLQSDLYKSPFAIYHRRYSTNTSPRWPLAQPMRFLGHNGEINTIQGNLNWMQSRESSLKSPVWHGRENEIRPFGNPKGSDSANLDSTAELLIRSGRNPEEALMILVPEAYKNHPTLMIKYPEIVDFYDYYKGQMEAWDGPALLLFSDGKTVGACLDRNGLRPARYWRTVDNFVYVASEVGVIPMDESKVTMKGRLGPGMMITVDLLGGQVYENTEVKKKVALSNPYGKWVSENLRSLKPANFLSATIMDNEAILRHQQAFGYSSEDVQMVIETMAAQGKEPTFCMGDDIPLAILSQKSHMLYDYFKQRFAQVTNPAIDPLREGLVMSLEVNIGKRGNILEVGPENASQVILSSPVLNEGELESLLKDPYLKPQVLPIFFDIRKGVEGTLERTLIRLCEAADEAVRNGSQLLILSDRSDELEPTRPAIPILLAVGAVHQHLIQNGLRMSTSIIADTAQCFSTHHFACLIGYGASAVCPYLALETCRQWRLSNKTVNLMRNGKMPTVTIEQAQKNFCKAVKSGLLKILSKMGISLLSSYCGAQIFEIYGLGKEVVDLAFCGSVSKIGGATFDELARESLSFWVKAFSEDTAKRLENFGFIQSRPGGEYHGNNPEMSKLLHKAVRQKSESAYSIYQQHLANRPVNVLRDLFEFKSDRAPIPVGKVEPAASIVQRFCTGGMSLGAISRETHEAIAIAMNRIGGKSNSGEGGEDPIRWSPLSDVVDGYSPTLPHLKGLQNGDTATSAIKQVASGRFGVTPTFLVNADQLEIKIAQGAKPGEGGQLPGKKVSAYIARLRNSKPGVPLISPPPHHDIYSIEDLAQLIYDLHQVNPKAKVSVKLVAEAGIGTVASGVAKGNADIIQISGHDGGTGASPISSIKHAGGPWELGLTETHQTLIANGLRERVILRVDGGFKSGVDVMMAAAMGADEYGFGSVAMIATGCIMARICHTNNCPVGVASQREELRARFPGVPGDLVNYFLYVAEEVRGMLAQLGYEKLDDIIGRTDILRPRDISLVKTQHLDLGYILSSVGLPKLSSTEIRNQVVHSNGPVLDDVLLADPEISDAIENEKVVNKTIKIYNVDRAVCGRVAGVVAKKYGDTGFAGQLNITFTGSAGQSFACFLTPGMNIRLVGEANDYVGKGMAGGEVVVTPEENTGFCPEDATIVGNTCLYGATGGQVFVRGKAGERFAVRNSLAEAVVEGTGDHCCEYMTGGCVVVLGKVGRNVAAGMTGGLAYILDEDDTLMPKVNKEIVKVQRVTAPVGQIQLKSLIEAHVEKTGSRKGAAILKEWDTYLPLFWQLVPPSEEDTPEACADYQATVAGQVTLQSAA</sequence>
<dbReference type="SUPFAM" id="SSF56235">
    <property type="entry name" value="N-terminal nucleophile aminohydrolases (Ntn hydrolases)"/>
    <property type="match status" value="1"/>
</dbReference>
<dbReference type="InterPro" id="IPR002932">
    <property type="entry name" value="Glu_synthdom"/>
</dbReference>
<dbReference type="FunFam" id="3.60.20.10:FF:000001">
    <property type="entry name" value="Glutamate synthase, large subunit"/>
    <property type="match status" value="1"/>
</dbReference>
<dbReference type="CDD" id="cd02808">
    <property type="entry name" value="GltS_FMN"/>
    <property type="match status" value="1"/>
</dbReference>